<sequence>MISLRDILEGSGGVLHGNAHPDLLLRHIRHDSREVEPGDLFVAIVGERHDGHDFVSDALARGARAVMVDRQHAPSLEELSVPVIVVDDTTAGLQRLASYWRSLFDVRVVGITGSIGKTSTKEAVASVASQRYQVVRTRLSYNTDIGVSLALLEITPDTEVVVLELGEAYRLNEVRELCQLGRPSIGVVTNVSYSHLGRMGTLEAIAESIAELPESLPDDGVAVLNGDDFRVRAMAERCRCPVVLYGLAPDCDARAEAIESHGLAGISFDLILDGQRSRVRLPLLGRHSVHTALAAIATGRALDMTLDEILPGFSDPTVQVRLLTVPGINGSTILDDTYNANPTSCLAALSLLGEIPARRRIAVFGDMYELGWYEEEGHRLVGRRAATIVDRLFTLGPRARLIAAEAVNGGLPAVSVIATEDRRELIDLLRDTLEPGDFVLIKGARGMRMEEIVEALRAPDQQAEGVK</sequence>
<dbReference type="InterPro" id="IPR005863">
    <property type="entry name" value="UDP-N-AcMur_synth"/>
</dbReference>
<evidence type="ECO:0000256" key="8">
    <source>
        <dbReference type="ARBA" id="ARBA00023306"/>
    </source>
</evidence>
<keyword evidence="3 10" id="KW-0132">Cell division</keyword>
<dbReference type="InterPro" id="IPR036565">
    <property type="entry name" value="Mur-like_cat_sf"/>
</dbReference>
<evidence type="ECO:0000256" key="2">
    <source>
        <dbReference type="ARBA" id="ARBA00022598"/>
    </source>
</evidence>
<dbReference type="InterPro" id="IPR051046">
    <property type="entry name" value="MurCDEF_CellWall_CoF430Synth"/>
</dbReference>
<dbReference type="GO" id="GO:0009252">
    <property type="term" value="P:peptidoglycan biosynthetic process"/>
    <property type="evidence" value="ECO:0007669"/>
    <property type="project" value="UniProtKB-UniRule"/>
</dbReference>
<keyword evidence="2 10" id="KW-0436">Ligase</keyword>
<comment type="catalytic activity">
    <reaction evidence="10 11">
        <text>D-alanyl-D-alanine + UDP-N-acetyl-alpha-D-muramoyl-L-alanyl-gamma-D-glutamyl-meso-2,6-diaminopimelate + ATP = UDP-N-acetyl-alpha-D-muramoyl-L-alanyl-gamma-D-glutamyl-meso-2,6-diaminopimeloyl-D-alanyl-D-alanine + ADP + phosphate + H(+)</text>
        <dbReference type="Rhea" id="RHEA:28374"/>
        <dbReference type="ChEBI" id="CHEBI:15378"/>
        <dbReference type="ChEBI" id="CHEBI:30616"/>
        <dbReference type="ChEBI" id="CHEBI:43474"/>
        <dbReference type="ChEBI" id="CHEBI:57822"/>
        <dbReference type="ChEBI" id="CHEBI:61386"/>
        <dbReference type="ChEBI" id="CHEBI:83905"/>
        <dbReference type="ChEBI" id="CHEBI:456216"/>
        <dbReference type="EC" id="6.3.2.10"/>
    </reaction>
</comment>
<dbReference type="PANTHER" id="PTHR43024:SF1">
    <property type="entry name" value="UDP-N-ACETYLMURAMOYL-TRIPEPTIDE--D-ALANYL-D-ALANINE LIGASE"/>
    <property type="match status" value="1"/>
</dbReference>
<dbReference type="Gene3D" id="3.90.190.20">
    <property type="entry name" value="Mur ligase, C-terminal domain"/>
    <property type="match status" value="1"/>
</dbReference>
<dbReference type="HAMAP" id="MF_02019">
    <property type="entry name" value="MurF"/>
    <property type="match status" value="1"/>
</dbReference>
<feature type="domain" description="Mur ligase C-terminal" evidence="13">
    <location>
        <begin position="321"/>
        <end position="445"/>
    </location>
</feature>
<dbReference type="GO" id="GO:0051301">
    <property type="term" value="P:cell division"/>
    <property type="evidence" value="ECO:0007669"/>
    <property type="project" value="UniProtKB-KW"/>
</dbReference>
<dbReference type="NCBIfam" id="TIGR01143">
    <property type="entry name" value="murF"/>
    <property type="match status" value="1"/>
</dbReference>
<dbReference type="SUPFAM" id="SSF63418">
    <property type="entry name" value="MurE/MurF N-terminal domain"/>
    <property type="match status" value="1"/>
</dbReference>
<dbReference type="InterPro" id="IPR013221">
    <property type="entry name" value="Mur_ligase_cen"/>
</dbReference>
<evidence type="ECO:0000259" key="14">
    <source>
        <dbReference type="Pfam" id="PF08245"/>
    </source>
</evidence>
<keyword evidence="1 10" id="KW-0963">Cytoplasm</keyword>
<evidence type="ECO:0000256" key="9">
    <source>
        <dbReference type="ARBA" id="ARBA00023316"/>
    </source>
</evidence>
<evidence type="ECO:0000256" key="5">
    <source>
        <dbReference type="ARBA" id="ARBA00022840"/>
    </source>
</evidence>
<feature type="domain" description="Mur ligase N-terminal catalytic" evidence="12">
    <location>
        <begin position="27"/>
        <end position="99"/>
    </location>
</feature>
<feature type="domain" description="Mur ligase central" evidence="14">
    <location>
        <begin position="111"/>
        <end position="298"/>
    </location>
</feature>
<keyword evidence="8 10" id="KW-0131">Cell cycle</keyword>
<dbReference type="InterPro" id="IPR036615">
    <property type="entry name" value="Mur_ligase_C_dom_sf"/>
</dbReference>
<dbReference type="GO" id="GO:0071555">
    <property type="term" value="P:cell wall organization"/>
    <property type="evidence" value="ECO:0007669"/>
    <property type="project" value="UniProtKB-KW"/>
</dbReference>
<dbReference type="SUPFAM" id="SSF53244">
    <property type="entry name" value="MurD-like peptide ligases, peptide-binding domain"/>
    <property type="match status" value="1"/>
</dbReference>
<dbReference type="EMBL" id="DSIY01000275">
    <property type="protein sequence ID" value="HEG92098.1"/>
    <property type="molecule type" value="Genomic_DNA"/>
</dbReference>
<evidence type="ECO:0000256" key="10">
    <source>
        <dbReference type="HAMAP-Rule" id="MF_02019"/>
    </source>
</evidence>
<protein>
    <recommendedName>
        <fullName evidence="10 11">UDP-N-acetylmuramoyl-tripeptide--D-alanyl-D-alanine ligase</fullName>
        <ecNumber evidence="10 11">6.3.2.10</ecNumber>
    </recommendedName>
    <alternativeName>
        <fullName evidence="10">D-alanyl-D-alanine-adding enzyme</fullName>
    </alternativeName>
</protein>
<dbReference type="GO" id="GO:0047480">
    <property type="term" value="F:UDP-N-acetylmuramoyl-tripeptide-D-alanyl-D-alanine ligase activity"/>
    <property type="evidence" value="ECO:0007669"/>
    <property type="project" value="UniProtKB-UniRule"/>
</dbReference>
<dbReference type="GO" id="GO:0005737">
    <property type="term" value="C:cytoplasm"/>
    <property type="evidence" value="ECO:0007669"/>
    <property type="project" value="UniProtKB-SubCell"/>
</dbReference>
<dbReference type="UniPathway" id="UPA00219"/>
<dbReference type="GO" id="GO:0008360">
    <property type="term" value="P:regulation of cell shape"/>
    <property type="evidence" value="ECO:0007669"/>
    <property type="project" value="UniProtKB-KW"/>
</dbReference>
<evidence type="ECO:0000256" key="4">
    <source>
        <dbReference type="ARBA" id="ARBA00022741"/>
    </source>
</evidence>
<evidence type="ECO:0000256" key="3">
    <source>
        <dbReference type="ARBA" id="ARBA00022618"/>
    </source>
</evidence>
<comment type="caution">
    <text evidence="15">The sequence shown here is derived from an EMBL/GenBank/DDBJ whole genome shotgun (WGS) entry which is preliminary data.</text>
</comment>
<dbReference type="InterPro" id="IPR035911">
    <property type="entry name" value="MurE/MurF_N"/>
</dbReference>
<name>A0A831TCM2_9BACT</name>
<dbReference type="Pfam" id="PF01225">
    <property type="entry name" value="Mur_ligase"/>
    <property type="match status" value="1"/>
</dbReference>
<evidence type="ECO:0000259" key="13">
    <source>
        <dbReference type="Pfam" id="PF02875"/>
    </source>
</evidence>
<comment type="subcellular location">
    <subcellularLocation>
        <location evidence="10 11">Cytoplasm</location>
    </subcellularLocation>
</comment>
<dbReference type="Gene3D" id="3.40.1190.10">
    <property type="entry name" value="Mur-like, catalytic domain"/>
    <property type="match status" value="1"/>
</dbReference>
<comment type="similarity">
    <text evidence="10">Belongs to the MurCDEF family. MurF subfamily.</text>
</comment>
<evidence type="ECO:0000256" key="7">
    <source>
        <dbReference type="ARBA" id="ARBA00022984"/>
    </source>
</evidence>
<dbReference type="SUPFAM" id="SSF53623">
    <property type="entry name" value="MurD-like peptide ligases, catalytic domain"/>
    <property type="match status" value="1"/>
</dbReference>
<evidence type="ECO:0000313" key="15">
    <source>
        <dbReference type="EMBL" id="HEG92098.1"/>
    </source>
</evidence>
<dbReference type="Pfam" id="PF08245">
    <property type="entry name" value="Mur_ligase_M"/>
    <property type="match status" value="1"/>
</dbReference>
<dbReference type="Gene3D" id="3.40.1390.10">
    <property type="entry name" value="MurE/MurF, N-terminal domain"/>
    <property type="match status" value="1"/>
</dbReference>
<evidence type="ECO:0000256" key="11">
    <source>
        <dbReference type="RuleBase" id="RU004136"/>
    </source>
</evidence>
<evidence type="ECO:0000259" key="12">
    <source>
        <dbReference type="Pfam" id="PF01225"/>
    </source>
</evidence>
<evidence type="ECO:0000256" key="6">
    <source>
        <dbReference type="ARBA" id="ARBA00022960"/>
    </source>
</evidence>
<feature type="binding site" evidence="10">
    <location>
        <begin position="113"/>
        <end position="119"/>
    </location>
    <ligand>
        <name>ATP</name>
        <dbReference type="ChEBI" id="CHEBI:30616"/>
    </ligand>
</feature>
<comment type="function">
    <text evidence="10 11">Involved in cell wall formation. Catalyzes the final step in the synthesis of UDP-N-acetylmuramoyl-pentapeptide, the precursor of murein.</text>
</comment>
<keyword evidence="5 10" id="KW-0067">ATP-binding</keyword>
<gene>
    <name evidence="10" type="primary">murF</name>
    <name evidence="15" type="ORF">ENP34_11780</name>
</gene>
<keyword evidence="9 10" id="KW-0961">Cell wall biogenesis/degradation</keyword>
<comment type="pathway">
    <text evidence="10 11">Cell wall biogenesis; peptidoglycan biosynthesis.</text>
</comment>
<dbReference type="AlphaFoldDB" id="A0A831TCM2"/>
<keyword evidence="4 10" id="KW-0547">Nucleotide-binding</keyword>
<dbReference type="EC" id="6.3.2.10" evidence="10 11"/>
<organism evidence="15">
    <name type="scientific">Thermorudis peleae</name>
    <dbReference type="NCBI Taxonomy" id="1382356"/>
    <lineage>
        <taxon>Bacteria</taxon>
        <taxon>Pseudomonadati</taxon>
        <taxon>Thermomicrobiota</taxon>
        <taxon>Thermomicrobia</taxon>
        <taxon>Thermomicrobia incertae sedis</taxon>
        <taxon>Thermorudis</taxon>
    </lineage>
</organism>
<dbReference type="InterPro" id="IPR000713">
    <property type="entry name" value="Mur_ligase_N"/>
</dbReference>
<dbReference type="InterPro" id="IPR004101">
    <property type="entry name" value="Mur_ligase_C"/>
</dbReference>
<evidence type="ECO:0000256" key="1">
    <source>
        <dbReference type="ARBA" id="ARBA00022490"/>
    </source>
</evidence>
<accession>A0A831TCM2</accession>
<dbReference type="Pfam" id="PF02875">
    <property type="entry name" value="Mur_ligase_C"/>
    <property type="match status" value="1"/>
</dbReference>
<keyword evidence="7 10" id="KW-0573">Peptidoglycan synthesis</keyword>
<keyword evidence="6 10" id="KW-0133">Cell shape</keyword>
<dbReference type="PANTHER" id="PTHR43024">
    <property type="entry name" value="UDP-N-ACETYLMURAMOYL-TRIPEPTIDE--D-ALANYL-D-ALANINE LIGASE"/>
    <property type="match status" value="1"/>
</dbReference>
<dbReference type="GO" id="GO:0005524">
    <property type="term" value="F:ATP binding"/>
    <property type="evidence" value="ECO:0007669"/>
    <property type="project" value="UniProtKB-UniRule"/>
</dbReference>
<reference evidence="15" key="1">
    <citation type="journal article" date="2020" name="mSystems">
        <title>Genome- and Community-Level Interaction Insights into Carbon Utilization and Element Cycling Functions of Hydrothermarchaeota in Hydrothermal Sediment.</title>
        <authorList>
            <person name="Zhou Z."/>
            <person name="Liu Y."/>
            <person name="Xu W."/>
            <person name="Pan J."/>
            <person name="Luo Z.H."/>
            <person name="Li M."/>
        </authorList>
    </citation>
    <scope>NUCLEOTIDE SEQUENCE [LARGE SCALE GENOMIC DNA]</scope>
    <source>
        <strain evidence="15">SpSt-210</strain>
    </source>
</reference>
<proteinExistence type="inferred from homology"/>